<dbReference type="GeneID" id="18813028"/>
<accession>F8PEN3</accession>
<gene>
    <name evidence="2" type="ORF">SERLADRAFT_412248</name>
</gene>
<evidence type="ECO:0000256" key="1">
    <source>
        <dbReference type="SAM" id="MobiDB-lite"/>
    </source>
</evidence>
<sequence>MARRPASSRLSKPPQWYPLWSLKMTSINDTSNQTTTKKKKGPKAIWTGADLKKLMDIAVEHRGLLGEGGNFKPQFYTAAEDVLGPMTTRGAKWFSKELTCAGDLLDTPGLSFSVEAGLKITNANQHVWDTLLKSKNKETTKAIIIHLAADGCKWYDKIAGILPSQVKGTQVFRASQAQSNKAPTTLLRKEATVLDGEIENNDNNNDKEEEEEDHGGKGMAVDGRKSASNSGTYLDTSSAQSKPISTSMSVTLSGKQKYSAVKSISVVSATPSKTPCSSDAAAINGLKEQVQRMVDNQGKHDEKRYKYKD</sequence>
<dbReference type="Proteomes" id="UP000008064">
    <property type="component" value="Unassembled WGS sequence"/>
</dbReference>
<dbReference type="KEGG" id="sla:SERLADRAFT_412248"/>
<dbReference type="OrthoDB" id="3186724at2759"/>
<dbReference type="EMBL" id="GL945450">
    <property type="protein sequence ID" value="EGO18429.1"/>
    <property type="molecule type" value="Genomic_DNA"/>
</dbReference>
<name>F8PEN3_SERL9</name>
<reference evidence="2" key="1">
    <citation type="submission" date="2011-04" db="EMBL/GenBank/DDBJ databases">
        <title>Evolution of plant cell wall degrading machinery underlies the functional diversity of forest fungi.</title>
        <authorList>
            <consortium name="US DOE Joint Genome Institute (JGI-PGF)"/>
            <person name="Eastwood D.C."/>
            <person name="Floudas D."/>
            <person name="Binder M."/>
            <person name="Majcherczyk A."/>
            <person name="Schneider P."/>
            <person name="Aerts A."/>
            <person name="Asiegbu F.O."/>
            <person name="Baker S.E."/>
            <person name="Barry K."/>
            <person name="Bendiksby M."/>
            <person name="Blumentritt M."/>
            <person name="Coutinho P.M."/>
            <person name="Cullen D."/>
            <person name="Cullen D."/>
            <person name="Gathman A."/>
            <person name="Goodell B."/>
            <person name="Henrissat B."/>
            <person name="Ihrmark K."/>
            <person name="Kauserud H."/>
            <person name="Kohler A."/>
            <person name="LaButti K."/>
            <person name="Lapidus A."/>
            <person name="Lavin J.L."/>
            <person name="Lee Y.-H."/>
            <person name="Lindquist E."/>
            <person name="Lilly W."/>
            <person name="Lucas S."/>
            <person name="Morin E."/>
            <person name="Murat C."/>
            <person name="Oguiza J.A."/>
            <person name="Park J."/>
            <person name="Pisabarro A.G."/>
            <person name="Riley R."/>
            <person name="Rosling A."/>
            <person name="Salamov A."/>
            <person name="Schmidt O."/>
            <person name="Schmutz J."/>
            <person name="Skrede I."/>
            <person name="Stenlid J."/>
            <person name="Wiebenga A."/>
            <person name="Xie X."/>
            <person name="Kues U."/>
            <person name="Hibbett D.S."/>
            <person name="Hoffmeister D."/>
            <person name="Hogberg N."/>
            <person name="Martin F."/>
            <person name="Grigoriev I.V."/>
            <person name="Watkinson S.C."/>
        </authorList>
    </citation>
    <scope>NUCLEOTIDE SEQUENCE</scope>
    <source>
        <strain evidence="2">S7.9</strain>
    </source>
</reference>
<feature type="region of interest" description="Disordered" evidence="1">
    <location>
        <begin position="191"/>
        <end position="249"/>
    </location>
</feature>
<dbReference type="HOGENOM" id="CLU_900675_0_0_1"/>
<organism>
    <name type="scientific">Serpula lacrymans var. lacrymans (strain S7.9)</name>
    <name type="common">Dry rot fungus</name>
    <dbReference type="NCBI Taxonomy" id="578457"/>
    <lineage>
        <taxon>Eukaryota</taxon>
        <taxon>Fungi</taxon>
        <taxon>Dikarya</taxon>
        <taxon>Basidiomycota</taxon>
        <taxon>Agaricomycotina</taxon>
        <taxon>Agaricomycetes</taxon>
        <taxon>Agaricomycetidae</taxon>
        <taxon>Boletales</taxon>
        <taxon>Coniophorineae</taxon>
        <taxon>Serpulaceae</taxon>
        <taxon>Serpula</taxon>
    </lineage>
</organism>
<evidence type="ECO:0008006" key="3">
    <source>
        <dbReference type="Google" id="ProtNLM"/>
    </source>
</evidence>
<proteinExistence type="predicted"/>
<dbReference type="RefSeq" id="XP_007324857.1">
    <property type="nucleotide sequence ID" value="XM_007324795.1"/>
</dbReference>
<dbReference type="AlphaFoldDB" id="F8PEN3"/>
<evidence type="ECO:0000313" key="2">
    <source>
        <dbReference type="EMBL" id="EGO18429.1"/>
    </source>
</evidence>
<protein>
    <recommendedName>
        <fullName evidence="3">Myb/SANT-like domain-containing protein</fullName>
    </recommendedName>
</protein>
<feature type="compositionally biased region" description="Polar residues" evidence="1">
    <location>
        <begin position="226"/>
        <end position="249"/>
    </location>
</feature>